<accession>A0A8J2T692</accession>
<keyword evidence="4" id="KW-0805">Transcription regulation</keyword>
<evidence type="ECO:0000313" key="9">
    <source>
        <dbReference type="EMBL" id="CDF88849.1"/>
    </source>
</evidence>
<organism evidence="9 10">
    <name type="scientific">Zygosaccharomyces bailii (strain CLIB 213 / ATCC 58445 / CBS 680 / BCRC 21525 / NBRC 1098 / NCYC 1416 / NRRL Y-2227)</name>
    <dbReference type="NCBI Taxonomy" id="1333698"/>
    <lineage>
        <taxon>Eukaryota</taxon>
        <taxon>Fungi</taxon>
        <taxon>Dikarya</taxon>
        <taxon>Ascomycota</taxon>
        <taxon>Saccharomycotina</taxon>
        <taxon>Saccharomycetes</taxon>
        <taxon>Saccharomycetales</taxon>
        <taxon>Saccharomycetaceae</taxon>
        <taxon>Zygosaccharomyces</taxon>
    </lineage>
</organism>
<evidence type="ECO:0000256" key="2">
    <source>
        <dbReference type="ARBA" id="ARBA00010289"/>
    </source>
</evidence>
<dbReference type="GO" id="GO:0003712">
    <property type="term" value="F:transcription coregulator activity"/>
    <property type="evidence" value="ECO:0007669"/>
    <property type="project" value="InterPro"/>
</dbReference>
<evidence type="ECO:0000256" key="1">
    <source>
        <dbReference type="ARBA" id="ARBA00004123"/>
    </source>
</evidence>
<dbReference type="PANTHER" id="PTHR46567">
    <property type="entry name" value="MEDIATOR OF RNA POLYMERASE II TRANSCRIPTION SUBUNIT 12"/>
    <property type="match status" value="1"/>
</dbReference>
<comment type="subcellular location">
    <subcellularLocation>
        <location evidence="1">Nucleus</location>
    </subcellularLocation>
</comment>
<dbReference type="Proteomes" id="UP000019375">
    <property type="component" value="Unassembled WGS sequence"/>
</dbReference>
<comment type="similarity">
    <text evidence="2">Belongs to the Mediator complex subunit 12 family.</text>
</comment>
<dbReference type="Pfam" id="PF09497">
    <property type="entry name" value="Med12"/>
    <property type="match status" value="1"/>
</dbReference>
<dbReference type="PANTHER" id="PTHR46567:SF1">
    <property type="entry name" value="MEDIATOR OF RNA POLYMERASE II TRANSCRIPTION SUBUNIT 12"/>
    <property type="match status" value="1"/>
</dbReference>
<keyword evidence="6" id="KW-0539">Nucleus</keyword>
<name>A0A8J2T692_ZYGB2</name>
<evidence type="ECO:0000256" key="6">
    <source>
        <dbReference type="ARBA" id="ARBA00023242"/>
    </source>
</evidence>
<dbReference type="GO" id="GO:0006357">
    <property type="term" value="P:regulation of transcription by RNA polymerase II"/>
    <property type="evidence" value="ECO:0007669"/>
    <property type="project" value="InterPro"/>
</dbReference>
<keyword evidence="5" id="KW-0804">Transcription</keyword>
<feature type="domain" description="Mediator complex subunit Med12" evidence="8">
    <location>
        <begin position="118"/>
        <end position="181"/>
    </location>
</feature>
<protein>
    <recommendedName>
        <fullName evidence="3">Mediator of RNA polymerase II transcription subunit 12</fullName>
    </recommendedName>
    <alternativeName>
        <fullName evidence="7">Mediator complex subunit 12</fullName>
    </alternativeName>
</protein>
<proteinExistence type="inferred from homology"/>
<reference evidence="10" key="1">
    <citation type="journal article" date="2013" name="Genome Announc.">
        <title>Genome sequence of the food spoilage yeast Zygosaccharomyces bailii CLIB 213(T).</title>
        <authorList>
            <person name="Galeote V."/>
            <person name="Bigey F."/>
            <person name="Devillers H."/>
            <person name="Neuveglise C."/>
            <person name="Dequin S."/>
        </authorList>
    </citation>
    <scope>NUCLEOTIDE SEQUENCE [LARGE SCALE GENOMIC DNA]</scope>
    <source>
        <strain evidence="10">CLIB 213 / ATCC 58445 / CBS 680 / CCRC 21525 / NBRC 1098 / NCYC 1416 / NRRL Y-2227</strain>
    </source>
</reference>
<keyword evidence="10" id="KW-1185">Reference proteome</keyword>
<dbReference type="OrthoDB" id="20828at2759"/>
<dbReference type="EMBL" id="HG316456">
    <property type="protein sequence ID" value="CDF88849.1"/>
    <property type="molecule type" value="Genomic_DNA"/>
</dbReference>
<dbReference type="GO" id="GO:0016592">
    <property type="term" value="C:mediator complex"/>
    <property type="evidence" value="ECO:0007669"/>
    <property type="project" value="InterPro"/>
</dbReference>
<evidence type="ECO:0000256" key="4">
    <source>
        <dbReference type="ARBA" id="ARBA00023015"/>
    </source>
</evidence>
<sequence length="1348" mass="157627">MTPNKYILTPPDDLHPYVPKRENHQKEVYPDFDPWRHTKEEDEILLNYVSKGYYSTSKVNFESISARSSLQESLPKLSDQLADQFSQVLHIREGQVNKIFSGRSDSNGPFFNDLCGPGFALPSRITLTEHRRELWLQELSSPYASLHKLSKHIPHGLKRRQVLEQCYIKRIPLKRAIWLIKCCNSIEWKALIAKQQQKREDKIDVNALLLKEWTDNFVYIMEKLIFEMTQHYNDPAQLKRWRGEVGYFLKLLGNCYKMGLLDRDIFHHWLIEFGAKVENFEFLPLTLHIIMIFWDGICQKAQGSSLSQPSFLVSKTAEMLLNKYYTISHSKSMIDDDKYIINDIKKNNKIKESILSTLQMLICKLFQDQSLEAFIFPNSSWDLYKPILYEVTNKLQNTTDEGLKCRKKLELISYRNESLRFNSSLREREDESDTGSKSIGSGTGIKSDLDICRLATVDTKFTQMLDDNPLGFDWSSYVDRSMHHVEQIRQLCLWAIHPSKKSHYEASQLAAKLLLLKINSTDGFQEYVIEDVIWSLIFQVAKLTEHERCFLVDLELLYSLLNVLITYGILKVSTYVRKLISSGILYLPESNDKFMHCELLINLKISPLMKSQYNMVLRNVMEYDTSYYQKYNFDQLLRQSEEMKQNINQGDDLKIKSYPLSMKIMTAEWYLTKLCSEKLLPVNRSILMKNYQIFCVDLKAFHHYYKWIEFVVYHQLLSDIESLEALMDILLCYGKLFSQLINDHILFTKTFIFIYTRILREKDAGSYAVTSFMPFWKFFVKSFPYALNADEELRSELSAIYEEEKAKSERLGKNRQEALQVYNLLKELGPKSASLNFAEVFSTSLRSFLSLKGSDNEQKKFRNNLLLLMSSNLRDYNKFMSIYLKRKDFELTTLKYLISYKLLTFDIVHNILGTPFILNLLNERDPPQSIYFELYKDQYVKNNYSGLLAGCLNNSSQSYELLIGLLVRYGTLSSLSSEASKTIVKLFRESQMQSFEILNDILNYGNTKKDTVCDISIENPAYSYRMLNFTNLWAFQAFTNYLIEGIISKNNTSNSYLHEFLFEMVNNTNYNCLCAHLFDRIEETPIIEQVAQVFEEDFFHRCFSKNHVNRNYMAVVVEVLTSLSQKKHKDSSNDLNISEGNFELLHQTMNLFCKMSETEIQGMEMQLDIFLKIFSIHQNVLFHYIVTSIQNEGPQKTNGLINVMYALFDKISFNLRLKLMLYEILSSLKSYCIFVSTTGSDNGSRFEVPEQLLKLPPFQISSFMKDEDDSASAEEKIELGISTVNIKIKDNTDKWFIFNKREDQYWCKLHNEPYHFINNFQSGAASSFNNSCLNLSLFNAIFRRQNPK</sequence>
<evidence type="ECO:0000256" key="5">
    <source>
        <dbReference type="ARBA" id="ARBA00023163"/>
    </source>
</evidence>
<evidence type="ECO:0000259" key="8">
    <source>
        <dbReference type="SMART" id="SM01281"/>
    </source>
</evidence>
<gene>
    <name evidence="9" type="ORF">BN860_03334g</name>
</gene>
<evidence type="ECO:0000256" key="3">
    <source>
        <dbReference type="ARBA" id="ARBA00019622"/>
    </source>
</evidence>
<dbReference type="InterPro" id="IPR019035">
    <property type="entry name" value="Mediator_Med12"/>
</dbReference>
<evidence type="ECO:0000256" key="7">
    <source>
        <dbReference type="ARBA" id="ARBA00032010"/>
    </source>
</evidence>
<evidence type="ECO:0000313" key="10">
    <source>
        <dbReference type="Proteomes" id="UP000019375"/>
    </source>
</evidence>
<dbReference type="SMART" id="SM01281">
    <property type="entry name" value="Med12"/>
    <property type="match status" value="1"/>
</dbReference>